<dbReference type="Gene3D" id="1.10.3720.10">
    <property type="entry name" value="MetI-like"/>
    <property type="match status" value="1"/>
</dbReference>
<evidence type="ECO:0000259" key="8">
    <source>
        <dbReference type="PROSITE" id="PS50928"/>
    </source>
</evidence>
<feature type="transmembrane region" description="Helical" evidence="7">
    <location>
        <begin position="103"/>
        <end position="123"/>
    </location>
</feature>
<evidence type="ECO:0000313" key="10">
    <source>
        <dbReference type="Proteomes" id="UP000298588"/>
    </source>
</evidence>
<name>A0A4D7QQG4_9HYPH</name>
<keyword evidence="2 7" id="KW-0813">Transport</keyword>
<comment type="similarity">
    <text evidence="7">Belongs to the binding-protein-dependent transport system permease family.</text>
</comment>
<evidence type="ECO:0000256" key="5">
    <source>
        <dbReference type="ARBA" id="ARBA00022989"/>
    </source>
</evidence>
<accession>A0A4D7QQG4</accession>
<dbReference type="PANTHER" id="PTHR43163">
    <property type="entry name" value="DIPEPTIDE TRANSPORT SYSTEM PERMEASE PROTEIN DPPB-RELATED"/>
    <property type="match status" value="1"/>
</dbReference>
<evidence type="ECO:0000256" key="4">
    <source>
        <dbReference type="ARBA" id="ARBA00022692"/>
    </source>
</evidence>
<dbReference type="PROSITE" id="PS50928">
    <property type="entry name" value="ABC_TM1"/>
    <property type="match status" value="1"/>
</dbReference>
<dbReference type="RefSeq" id="WP_137101184.1">
    <property type="nucleotide sequence ID" value="NZ_CP039865.1"/>
</dbReference>
<organism evidence="9 10">
    <name type="scientific">Phreatobacter aquaticus</name>
    <dbReference type="NCBI Taxonomy" id="2570229"/>
    <lineage>
        <taxon>Bacteria</taxon>
        <taxon>Pseudomonadati</taxon>
        <taxon>Pseudomonadota</taxon>
        <taxon>Alphaproteobacteria</taxon>
        <taxon>Hyphomicrobiales</taxon>
        <taxon>Phreatobacteraceae</taxon>
        <taxon>Phreatobacter</taxon>
    </lineage>
</organism>
<dbReference type="GO" id="GO:0005886">
    <property type="term" value="C:plasma membrane"/>
    <property type="evidence" value="ECO:0007669"/>
    <property type="project" value="UniProtKB-SubCell"/>
</dbReference>
<reference evidence="9 10" key="1">
    <citation type="submission" date="2019-04" db="EMBL/GenBank/DDBJ databases">
        <title>Phreatobacter aquaticus sp. nov.</title>
        <authorList>
            <person name="Choi A."/>
            <person name="Baek K."/>
        </authorList>
    </citation>
    <scope>NUCLEOTIDE SEQUENCE [LARGE SCALE GENOMIC DNA]</scope>
    <source>
        <strain evidence="9 10">NMCR1094</strain>
    </source>
</reference>
<dbReference type="GO" id="GO:0071916">
    <property type="term" value="F:dipeptide transmembrane transporter activity"/>
    <property type="evidence" value="ECO:0007669"/>
    <property type="project" value="TreeGrafter"/>
</dbReference>
<evidence type="ECO:0000256" key="6">
    <source>
        <dbReference type="ARBA" id="ARBA00023136"/>
    </source>
</evidence>
<feature type="transmembrane region" description="Helical" evidence="7">
    <location>
        <begin position="292"/>
        <end position="312"/>
    </location>
</feature>
<feature type="transmembrane region" description="Helical" evidence="7">
    <location>
        <begin position="135"/>
        <end position="162"/>
    </location>
</feature>
<sequence>MTARDRFRMIGRRTLQFVPVLILSTLVVFSLLQLVPGDPAITLAGESASPARIAEIRQMYGLDQPLPMQYVQWVGKVVRGDLSNSLLSSEKVSTLIAQRFPSTLLIVVLAVLISLAIGIPLGIAAATREGSRTDIAITTLTSVGIALPSFWLAMILVAWLALDWQWFPATGSRAFSEDPLGALRHAILPALALAAGGIAEVTRQLRSSLIAIRSSQFMRTLRAKGLSPTRIVWVHGLKNVAVNLLTVTGLLINRTLGATVVIEAVFAIPGIGSLMVNAAVNKDFPVVQGLTLMLVVLVIAVNLAIDIAYTFVDPRLGRKP</sequence>
<dbReference type="Pfam" id="PF00528">
    <property type="entry name" value="BPD_transp_1"/>
    <property type="match status" value="1"/>
</dbReference>
<dbReference type="InterPro" id="IPR000515">
    <property type="entry name" value="MetI-like"/>
</dbReference>
<keyword evidence="4 7" id="KW-0812">Transmembrane</keyword>
<protein>
    <submittedName>
        <fullName evidence="9">ABC transporter permease</fullName>
    </submittedName>
</protein>
<evidence type="ECO:0000313" key="9">
    <source>
        <dbReference type="EMBL" id="QCK87856.1"/>
    </source>
</evidence>
<evidence type="ECO:0000256" key="3">
    <source>
        <dbReference type="ARBA" id="ARBA00022475"/>
    </source>
</evidence>
<dbReference type="InterPro" id="IPR045621">
    <property type="entry name" value="BPD_transp_1_N"/>
</dbReference>
<dbReference type="Proteomes" id="UP000298588">
    <property type="component" value="Chromosome"/>
</dbReference>
<dbReference type="InterPro" id="IPR035906">
    <property type="entry name" value="MetI-like_sf"/>
</dbReference>
<gene>
    <name evidence="9" type="ORF">E8L99_19900</name>
</gene>
<feature type="transmembrane region" description="Helical" evidence="7">
    <location>
        <begin position="260"/>
        <end position="280"/>
    </location>
</feature>
<dbReference type="SUPFAM" id="SSF161098">
    <property type="entry name" value="MetI-like"/>
    <property type="match status" value="1"/>
</dbReference>
<dbReference type="KEGG" id="paqt:E8L99_19900"/>
<evidence type="ECO:0000256" key="2">
    <source>
        <dbReference type="ARBA" id="ARBA00022448"/>
    </source>
</evidence>
<feature type="domain" description="ABC transmembrane type-1" evidence="8">
    <location>
        <begin position="100"/>
        <end position="305"/>
    </location>
</feature>
<dbReference type="AlphaFoldDB" id="A0A4D7QQG4"/>
<dbReference type="EMBL" id="CP039865">
    <property type="protein sequence ID" value="QCK87856.1"/>
    <property type="molecule type" value="Genomic_DNA"/>
</dbReference>
<evidence type="ECO:0000256" key="7">
    <source>
        <dbReference type="RuleBase" id="RU363032"/>
    </source>
</evidence>
<dbReference type="PANTHER" id="PTHR43163:SF6">
    <property type="entry name" value="DIPEPTIDE TRANSPORT SYSTEM PERMEASE PROTEIN DPPB-RELATED"/>
    <property type="match status" value="1"/>
</dbReference>
<evidence type="ECO:0000256" key="1">
    <source>
        <dbReference type="ARBA" id="ARBA00004651"/>
    </source>
</evidence>
<proteinExistence type="inferred from homology"/>
<keyword evidence="6 7" id="KW-0472">Membrane</keyword>
<dbReference type="OrthoDB" id="9807402at2"/>
<dbReference type="CDD" id="cd06261">
    <property type="entry name" value="TM_PBP2"/>
    <property type="match status" value="1"/>
</dbReference>
<dbReference type="Pfam" id="PF19300">
    <property type="entry name" value="BPD_transp_1_N"/>
    <property type="match status" value="1"/>
</dbReference>
<keyword evidence="5 7" id="KW-1133">Transmembrane helix</keyword>
<keyword evidence="10" id="KW-1185">Reference proteome</keyword>
<keyword evidence="3" id="KW-1003">Cell membrane</keyword>
<comment type="subcellular location">
    <subcellularLocation>
        <location evidence="1 7">Cell membrane</location>
        <topology evidence="1 7">Multi-pass membrane protein</topology>
    </subcellularLocation>
</comment>